<sequence>MKNIFYYLLLVAFLSIPNALDAQETSSIRAYKNAANKTEAKKPVKAYKVLELPHISLYVYYSESHITTELSRSPSGFVTYGDVNVSDTFWYCLRPGEEIATIVSWTFKTQVNKNNIFRKNATEYFKDYPELSKKIEDKDLKHDDIIQVVEEYNNWKSGK</sequence>
<dbReference type="AlphaFoldDB" id="A0A838ZL06"/>
<feature type="chain" id="PRO_5032410821" evidence="1">
    <location>
        <begin position="23"/>
        <end position="159"/>
    </location>
</feature>
<organism evidence="2 3">
    <name type="scientific">Moheibacter lacus</name>
    <dbReference type="NCBI Taxonomy" id="2745851"/>
    <lineage>
        <taxon>Bacteria</taxon>
        <taxon>Pseudomonadati</taxon>
        <taxon>Bacteroidota</taxon>
        <taxon>Flavobacteriia</taxon>
        <taxon>Flavobacteriales</taxon>
        <taxon>Weeksellaceae</taxon>
        <taxon>Moheibacter</taxon>
    </lineage>
</organism>
<evidence type="ECO:0000313" key="3">
    <source>
        <dbReference type="Proteomes" id="UP000552241"/>
    </source>
</evidence>
<keyword evidence="1" id="KW-0732">Signal</keyword>
<evidence type="ECO:0000256" key="1">
    <source>
        <dbReference type="SAM" id="SignalP"/>
    </source>
</evidence>
<evidence type="ECO:0000313" key="2">
    <source>
        <dbReference type="EMBL" id="MBA5629104.1"/>
    </source>
</evidence>
<proteinExistence type="predicted"/>
<dbReference type="RefSeq" id="WP_182042669.1">
    <property type="nucleotide sequence ID" value="NZ_JACDZE010000001.1"/>
</dbReference>
<dbReference type="Proteomes" id="UP000552241">
    <property type="component" value="Unassembled WGS sequence"/>
</dbReference>
<reference evidence="2 3" key="1">
    <citation type="submission" date="2020-07" db="EMBL/GenBank/DDBJ databases">
        <title>Moheibacter lacus sp. nov., a member of the family Flavobacteriaceae isolated from freshwater lake sediment.</title>
        <authorList>
            <person name="Liu Y."/>
        </authorList>
    </citation>
    <scope>NUCLEOTIDE SEQUENCE [LARGE SCALE GENOMIC DNA]</scope>
    <source>
        <strain evidence="2 3">BDHS18</strain>
    </source>
</reference>
<dbReference type="EMBL" id="JACDZE010000001">
    <property type="protein sequence ID" value="MBA5629104.1"/>
    <property type="molecule type" value="Genomic_DNA"/>
</dbReference>
<accession>A0A838ZL06</accession>
<protein>
    <submittedName>
        <fullName evidence="2">Uncharacterized protein</fullName>
    </submittedName>
</protein>
<feature type="signal peptide" evidence="1">
    <location>
        <begin position="1"/>
        <end position="22"/>
    </location>
</feature>
<gene>
    <name evidence="2" type="ORF">HU137_04890</name>
</gene>
<keyword evidence="3" id="KW-1185">Reference proteome</keyword>
<name>A0A838ZL06_9FLAO</name>
<comment type="caution">
    <text evidence="2">The sequence shown here is derived from an EMBL/GenBank/DDBJ whole genome shotgun (WGS) entry which is preliminary data.</text>
</comment>